<feature type="domain" description="EngA-type G" evidence="11">
    <location>
        <begin position="3"/>
        <end position="167"/>
    </location>
</feature>
<feature type="binding site" evidence="8">
    <location>
        <begin position="241"/>
        <end position="245"/>
    </location>
    <ligand>
        <name>GTP</name>
        <dbReference type="ChEBI" id="CHEBI:37565"/>
        <label>2</label>
    </ligand>
</feature>
<dbReference type="HAMAP" id="MF_00195">
    <property type="entry name" value="GTPase_Der"/>
    <property type="match status" value="1"/>
</dbReference>
<dbReference type="GO" id="GO:0005525">
    <property type="term" value="F:GTP binding"/>
    <property type="evidence" value="ECO:0007669"/>
    <property type="project" value="UniProtKB-UniRule"/>
</dbReference>
<dbReference type="NCBIfam" id="TIGR03594">
    <property type="entry name" value="GTPase_EngA"/>
    <property type="match status" value="1"/>
</dbReference>
<dbReference type="AlphaFoldDB" id="A0A323UGX3"/>
<evidence type="ECO:0000256" key="5">
    <source>
        <dbReference type="ARBA" id="ARBA00022741"/>
    </source>
</evidence>
<comment type="similarity">
    <text evidence="1 8 9 10">Belongs to the TRAFAC class TrmE-Era-EngA-EngB-Septin-like GTPase superfamily. EngA (Der) GTPase family.</text>
</comment>
<feature type="binding site" evidence="8">
    <location>
        <begin position="119"/>
        <end position="122"/>
    </location>
    <ligand>
        <name>GTP</name>
        <dbReference type="ChEBI" id="CHEBI:37565"/>
        <label>1</label>
    </ligand>
</feature>
<dbReference type="CDD" id="cd01894">
    <property type="entry name" value="EngA1"/>
    <property type="match status" value="1"/>
</dbReference>
<dbReference type="PANTHER" id="PTHR43834:SF6">
    <property type="entry name" value="GTPASE DER"/>
    <property type="match status" value="1"/>
</dbReference>
<comment type="subunit">
    <text evidence="8">Associates with the 50S ribosomal subunit.</text>
</comment>
<evidence type="ECO:0000256" key="6">
    <source>
        <dbReference type="ARBA" id="ARBA00023134"/>
    </source>
</evidence>
<dbReference type="InterPro" id="IPR006073">
    <property type="entry name" value="GTP-bd"/>
</dbReference>
<keyword evidence="6 8" id="KW-0342">GTP-binding</keyword>
<feature type="binding site" evidence="8">
    <location>
        <begin position="9"/>
        <end position="16"/>
    </location>
    <ligand>
        <name>GTP</name>
        <dbReference type="ChEBI" id="CHEBI:37565"/>
        <label>1</label>
    </ligand>
</feature>
<dbReference type="SUPFAM" id="SSF52540">
    <property type="entry name" value="P-loop containing nucleoside triphosphate hydrolases"/>
    <property type="match status" value="2"/>
</dbReference>
<feature type="binding site" evidence="8">
    <location>
        <begin position="306"/>
        <end position="309"/>
    </location>
    <ligand>
        <name>GTP</name>
        <dbReference type="ChEBI" id="CHEBI:37565"/>
        <label>2</label>
    </ligand>
</feature>
<dbReference type="RefSeq" id="WP_110785749.1">
    <property type="nucleotide sequence ID" value="NZ_QKQS01000013.1"/>
</dbReference>
<dbReference type="CDD" id="cd01895">
    <property type="entry name" value="EngA2"/>
    <property type="match status" value="1"/>
</dbReference>
<dbReference type="PROSITE" id="PS51712">
    <property type="entry name" value="G_ENGA"/>
    <property type="match status" value="2"/>
</dbReference>
<keyword evidence="4 10" id="KW-0677">Repeat</keyword>
<keyword evidence="5 8" id="KW-0547">Nucleotide-binding</keyword>
<dbReference type="Pfam" id="PF14714">
    <property type="entry name" value="KH_dom-like"/>
    <property type="match status" value="1"/>
</dbReference>
<comment type="caution">
    <text evidence="12">The sequence shown here is derived from an EMBL/GenBank/DDBJ whole genome shotgun (WGS) entry which is preliminary data.</text>
</comment>
<evidence type="ECO:0000256" key="9">
    <source>
        <dbReference type="PROSITE-ProRule" id="PRU01049"/>
    </source>
</evidence>
<gene>
    <name evidence="8" type="primary">der</name>
    <name evidence="12" type="ORF">DNX69_09530</name>
</gene>
<dbReference type="InterPro" id="IPR031166">
    <property type="entry name" value="G_ENGA"/>
</dbReference>
<dbReference type="Gene3D" id="3.30.300.20">
    <property type="match status" value="1"/>
</dbReference>
<protein>
    <recommendedName>
        <fullName evidence="2 8">GTPase Der</fullName>
    </recommendedName>
    <alternativeName>
        <fullName evidence="7 8">GTP-binding protein EngA</fullName>
    </alternativeName>
</protein>
<dbReference type="InterPro" id="IPR005225">
    <property type="entry name" value="Small_GTP-bd"/>
</dbReference>
<sequence length="459" mass="50773">MSFTLAIIGRPNVGKSTLFNRLVGQKLALVDDAPGVTRDRREGEGRLGDLTFTLIDTAGLDEGPKGSLTARMQEQTETAIELADALLFVIDARAGLTPNDRAFADFARRANKPVVLVANKSEGKHGEVGAMESYALGLGDPVQISAEHGEGMGELYDALRPLLPEPVDEEDDDELIDDSDEAIATRPIRVAIVGRPNAGKSTFINRLLGEERLLTSPEAGTTRDSIAVEVEWQGRDFRVFDTAGLRRRSRIEEKLEKLSVADALRAVRFAEVVVLMMDAQHRFEEQDLRIADLVEREGRALVLAVNKWDLIERQGGQIGQLRTDADHWLPQIKGVPIVATSGMLGEGVERLMQAIQDAYAVWNRRVPTAALNRWFEQAIAQNPPPAVSGRRLKLNYVTQTKARPPSFVVFCSRADAVPESYLRYLVNSLRGAFELPGTPVRITLREKANPFAHKRKRKS</sequence>
<dbReference type="FunFam" id="3.40.50.300:FF:000040">
    <property type="entry name" value="GTPase Der"/>
    <property type="match status" value="1"/>
</dbReference>
<reference evidence="12 13" key="1">
    <citation type="submission" date="2018-06" db="EMBL/GenBank/DDBJ databases">
        <title>Draft Whole-Genome Sequence of the purple photosynthetic bacterium Rhodospeudomonas palustris XCP.</title>
        <authorList>
            <person name="Rayyan A."/>
            <person name="Meyer T.E."/>
            <person name="Kyndt J.A."/>
        </authorList>
    </citation>
    <scope>NUCLEOTIDE SEQUENCE [LARGE SCALE GENOMIC DNA]</scope>
    <source>
        <strain evidence="12 13">XCP</strain>
    </source>
</reference>
<evidence type="ECO:0000256" key="10">
    <source>
        <dbReference type="RuleBase" id="RU004481"/>
    </source>
</evidence>
<dbReference type="InterPro" id="IPR032859">
    <property type="entry name" value="KH_dom-like"/>
</dbReference>
<dbReference type="NCBIfam" id="TIGR00231">
    <property type="entry name" value="small_GTP"/>
    <property type="match status" value="2"/>
</dbReference>
<evidence type="ECO:0000256" key="1">
    <source>
        <dbReference type="ARBA" id="ARBA00008279"/>
    </source>
</evidence>
<dbReference type="FunFam" id="3.30.300.20:FF:000004">
    <property type="entry name" value="GTPase Der"/>
    <property type="match status" value="1"/>
</dbReference>
<dbReference type="EMBL" id="QKQS01000013">
    <property type="protein sequence ID" value="PZA12232.1"/>
    <property type="molecule type" value="Genomic_DNA"/>
</dbReference>
<dbReference type="InterPro" id="IPR016484">
    <property type="entry name" value="GTPase_Der"/>
</dbReference>
<feature type="domain" description="EngA-type G" evidence="11">
    <location>
        <begin position="188"/>
        <end position="363"/>
    </location>
</feature>
<evidence type="ECO:0000256" key="2">
    <source>
        <dbReference type="ARBA" id="ARBA00020953"/>
    </source>
</evidence>
<dbReference type="Pfam" id="PF01926">
    <property type="entry name" value="MMR_HSR1"/>
    <property type="match status" value="2"/>
</dbReference>
<dbReference type="InterPro" id="IPR027417">
    <property type="entry name" value="P-loop_NTPase"/>
</dbReference>
<organism evidence="12 13">
    <name type="scientific">Rhodopseudomonas palustris</name>
    <dbReference type="NCBI Taxonomy" id="1076"/>
    <lineage>
        <taxon>Bacteria</taxon>
        <taxon>Pseudomonadati</taxon>
        <taxon>Pseudomonadota</taxon>
        <taxon>Alphaproteobacteria</taxon>
        <taxon>Hyphomicrobiales</taxon>
        <taxon>Nitrobacteraceae</taxon>
        <taxon>Rhodopseudomonas</taxon>
    </lineage>
</organism>
<dbReference type="PIRSF" id="PIRSF006485">
    <property type="entry name" value="GTP-binding_EngA"/>
    <property type="match status" value="1"/>
</dbReference>
<dbReference type="FunFam" id="3.40.50.300:FF:000057">
    <property type="entry name" value="GTPase Der"/>
    <property type="match status" value="1"/>
</dbReference>
<evidence type="ECO:0000313" key="12">
    <source>
        <dbReference type="EMBL" id="PZA12232.1"/>
    </source>
</evidence>
<proteinExistence type="inferred from homology"/>
<dbReference type="PANTHER" id="PTHR43834">
    <property type="entry name" value="GTPASE DER"/>
    <property type="match status" value="1"/>
</dbReference>
<dbReference type="Gene3D" id="3.40.50.300">
    <property type="entry name" value="P-loop containing nucleotide triphosphate hydrolases"/>
    <property type="match status" value="2"/>
</dbReference>
<dbReference type="GO" id="GO:0042254">
    <property type="term" value="P:ribosome biogenesis"/>
    <property type="evidence" value="ECO:0007669"/>
    <property type="project" value="UniProtKB-KW"/>
</dbReference>
<feature type="binding site" evidence="8">
    <location>
        <begin position="194"/>
        <end position="201"/>
    </location>
    <ligand>
        <name>GTP</name>
        <dbReference type="ChEBI" id="CHEBI:37565"/>
        <label>2</label>
    </ligand>
</feature>
<evidence type="ECO:0000256" key="3">
    <source>
        <dbReference type="ARBA" id="ARBA00022517"/>
    </source>
</evidence>
<dbReference type="PRINTS" id="PR00326">
    <property type="entry name" value="GTP1OBG"/>
</dbReference>
<dbReference type="Proteomes" id="UP000248134">
    <property type="component" value="Unassembled WGS sequence"/>
</dbReference>
<evidence type="ECO:0000256" key="8">
    <source>
        <dbReference type="HAMAP-Rule" id="MF_00195"/>
    </source>
</evidence>
<dbReference type="OrthoDB" id="9805918at2"/>
<keyword evidence="3 8" id="KW-0690">Ribosome biogenesis</keyword>
<evidence type="ECO:0000256" key="4">
    <source>
        <dbReference type="ARBA" id="ARBA00022737"/>
    </source>
</evidence>
<feature type="binding site" evidence="8">
    <location>
        <begin position="56"/>
        <end position="60"/>
    </location>
    <ligand>
        <name>GTP</name>
        <dbReference type="ChEBI" id="CHEBI:37565"/>
        <label>1</label>
    </ligand>
</feature>
<name>A0A323UGX3_RHOPL</name>
<evidence type="ECO:0000256" key="7">
    <source>
        <dbReference type="ARBA" id="ARBA00032345"/>
    </source>
</evidence>
<evidence type="ECO:0000259" key="11">
    <source>
        <dbReference type="PROSITE" id="PS51712"/>
    </source>
</evidence>
<dbReference type="InterPro" id="IPR015946">
    <property type="entry name" value="KH_dom-like_a/b"/>
</dbReference>
<comment type="function">
    <text evidence="8 10">GTPase that plays an essential role in the late steps of ribosome biogenesis.</text>
</comment>
<evidence type="ECO:0000313" key="13">
    <source>
        <dbReference type="Proteomes" id="UP000248134"/>
    </source>
</evidence>
<accession>A0A323UGX3</accession>